<organism evidence="1 2">
    <name type="scientific">Rotaria magnacalcarata</name>
    <dbReference type="NCBI Taxonomy" id="392030"/>
    <lineage>
        <taxon>Eukaryota</taxon>
        <taxon>Metazoa</taxon>
        <taxon>Spiralia</taxon>
        <taxon>Gnathifera</taxon>
        <taxon>Rotifera</taxon>
        <taxon>Eurotatoria</taxon>
        <taxon>Bdelloidea</taxon>
        <taxon>Philodinida</taxon>
        <taxon>Philodinidae</taxon>
        <taxon>Rotaria</taxon>
    </lineage>
</organism>
<reference evidence="1" key="1">
    <citation type="submission" date="2021-02" db="EMBL/GenBank/DDBJ databases">
        <authorList>
            <person name="Nowell W R."/>
        </authorList>
    </citation>
    <scope>NUCLEOTIDE SEQUENCE</scope>
</reference>
<sequence>MRAYNVNISTMIQRGTIQDTTAILQLYKNVINVYPDQMTQRVDELTLGSVKSALWQATLRGTVLVMFQNENLIGFFKTYTNEFCRHAHVHSNLTIMIDPTNVGTKL</sequence>
<dbReference type="AlphaFoldDB" id="A0A816U3Y9"/>
<accession>A0A816U3Y9</accession>
<gene>
    <name evidence="1" type="ORF">MBJ925_LOCUS22998</name>
</gene>
<evidence type="ECO:0000313" key="1">
    <source>
        <dbReference type="EMBL" id="CAF2104468.1"/>
    </source>
</evidence>
<evidence type="ECO:0000313" key="2">
    <source>
        <dbReference type="Proteomes" id="UP000663824"/>
    </source>
</evidence>
<comment type="caution">
    <text evidence="1">The sequence shown here is derived from an EMBL/GenBank/DDBJ whole genome shotgun (WGS) entry which is preliminary data.</text>
</comment>
<proteinExistence type="predicted"/>
<dbReference type="EMBL" id="CAJNRE010011724">
    <property type="protein sequence ID" value="CAF2104468.1"/>
    <property type="molecule type" value="Genomic_DNA"/>
</dbReference>
<protein>
    <submittedName>
        <fullName evidence="1">Uncharacterized protein</fullName>
    </submittedName>
</protein>
<name>A0A816U3Y9_9BILA</name>
<dbReference type="Proteomes" id="UP000663824">
    <property type="component" value="Unassembled WGS sequence"/>
</dbReference>